<keyword evidence="2" id="KW-1185">Reference proteome</keyword>
<evidence type="ECO:0000313" key="1">
    <source>
        <dbReference type="EMBL" id="NSX55905.1"/>
    </source>
</evidence>
<protein>
    <submittedName>
        <fullName evidence="1">Uncharacterized protein</fullName>
    </submittedName>
</protein>
<name>A0ABX2ITM4_9RHOB</name>
<gene>
    <name evidence="1" type="ORF">HRQ87_13950</name>
</gene>
<comment type="caution">
    <text evidence="1">The sequence shown here is derived from an EMBL/GenBank/DDBJ whole genome shotgun (WGS) entry which is preliminary data.</text>
</comment>
<dbReference type="EMBL" id="JABUFE010000009">
    <property type="protein sequence ID" value="NSX55905.1"/>
    <property type="molecule type" value="Genomic_DNA"/>
</dbReference>
<dbReference type="RefSeq" id="WP_174139060.1">
    <property type="nucleotide sequence ID" value="NZ_JABUFE010000009.1"/>
</dbReference>
<reference evidence="1 2" key="1">
    <citation type="submission" date="2020-06" db="EMBL/GenBank/DDBJ databases">
        <title>Sulfitobacter algicola sp. nov., isolated from green algae.</title>
        <authorList>
            <person name="Wang C."/>
        </authorList>
    </citation>
    <scope>NUCLEOTIDE SEQUENCE [LARGE SCALE GENOMIC DNA]</scope>
    <source>
        <strain evidence="1 2">1151</strain>
    </source>
</reference>
<accession>A0ABX2ITM4</accession>
<evidence type="ECO:0000313" key="2">
    <source>
        <dbReference type="Proteomes" id="UP000777935"/>
    </source>
</evidence>
<sequence>MKRSKFLADITKIKKAYQVGINDLMQLSSSKQIGGPKTKFSFLLPYSIMIDRKNERADDKAIIYKFDELRDSVQVATNYVYSSLYMAKDQIVDFMAETHNLYGDKTGAFLSELMYSLHSHQAEKGSEYQQADILAYEAENQLTGILNFPAYSAVQIVNYFSTKS</sequence>
<organism evidence="1 2">
    <name type="scientific">Parasulfitobacter algicola</name>
    <dbReference type="NCBI Taxonomy" id="2614809"/>
    <lineage>
        <taxon>Bacteria</taxon>
        <taxon>Pseudomonadati</taxon>
        <taxon>Pseudomonadota</taxon>
        <taxon>Alphaproteobacteria</taxon>
        <taxon>Rhodobacterales</taxon>
        <taxon>Roseobacteraceae</taxon>
        <taxon>Parasulfitobacter</taxon>
    </lineage>
</organism>
<proteinExistence type="predicted"/>
<dbReference type="Proteomes" id="UP000777935">
    <property type="component" value="Unassembled WGS sequence"/>
</dbReference>